<keyword evidence="2" id="KW-1185">Reference proteome</keyword>
<accession>A0ABZ3EVK8</accession>
<evidence type="ECO:0000313" key="1">
    <source>
        <dbReference type="EMBL" id="XAH74274.1"/>
    </source>
</evidence>
<evidence type="ECO:0000313" key="2">
    <source>
        <dbReference type="Proteomes" id="UP001451571"/>
    </source>
</evidence>
<name>A0ABZ3EVK8_9FIRM</name>
<dbReference type="EMBL" id="CP146256">
    <property type="protein sequence ID" value="XAH74274.1"/>
    <property type="molecule type" value="Genomic_DNA"/>
</dbReference>
<dbReference type="RefSeq" id="WP_342757868.1">
    <property type="nucleotide sequence ID" value="NZ_CP146256.1"/>
</dbReference>
<proteinExistence type="predicted"/>
<dbReference type="Proteomes" id="UP001451571">
    <property type="component" value="Chromosome"/>
</dbReference>
<dbReference type="InterPro" id="IPR043756">
    <property type="entry name" value="DUF5702"/>
</dbReference>
<dbReference type="Pfam" id="PF18960">
    <property type="entry name" value="DUF5702"/>
    <property type="match status" value="1"/>
</dbReference>
<organism evidence="1 2">
    <name type="scientific">Kineothrix sedimenti</name>
    <dbReference type="NCBI Taxonomy" id="3123317"/>
    <lineage>
        <taxon>Bacteria</taxon>
        <taxon>Bacillati</taxon>
        <taxon>Bacillota</taxon>
        <taxon>Clostridia</taxon>
        <taxon>Lachnospirales</taxon>
        <taxon>Lachnospiraceae</taxon>
        <taxon>Kineothrix</taxon>
    </lineage>
</organism>
<gene>
    <name evidence="1" type="ORF">V6984_00435</name>
</gene>
<protein>
    <submittedName>
        <fullName evidence="1">DUF5702 domain-containing protein</fullName>
    </submittedName>
</protein>
<sequence length="487" mass="54401">MKYGQPAKSGYLTVYLSLSLILLLSLILTLAEGARINTIRMESECVADIGMNSVLAEFHRELLEQYDLLFVDSSYGTASPSVEKSAQHLRNYMQKNFTAGEQGPANVRDWLLLSVDKAVLSEYAIASDNNGDVMKGQALAYMKESTAEGMLSEVVGRISEDISLLEGLGLDTRNIEGERNNIQEQIDAIELPKEINENDEEVEIPLNNPADKVNSFRAGGILSLVLKDTTLLSSTAIHTKDYISHRAIYKGTGPSPEGPSVGGVVNNLLFDEYLIEKCSRYGEELDKSLLKYQIEYILEGKASDKENLESIAKRLLTWREVSNVIYILSDSEKCTQARTLALSLTAVLQVPALTEPVKYSILFAWAYIESLYDVRCLLNGGKVPILKTSADWKTDIDSVVNFSGAIQDENKGENGPTYVDYLRIMLSLENDDTKKLRTMDIMEMDIRMTPGNIYFRMDACFDSFLADISISSGFGYHFDIRKRYGYN</sequence>
<reference evidence="1 2" key="1">
    <citation type="submission" date="2024-02" db="EMBL/GenBank/DDBJ databases">
        <title>Bacterial strain from lacustrine sediment.</title>
        <authorList>
            <person name="Petit C."/>
            <person name="Fadhlaoui K."/>
        </authorList>
    </citation>
    <scope>NUCLEOTIDE SEQUENCE [LARGE SCALE GENOMIC DNA]</scope>
    <source>
        <strain evidence="1 2">IPX-CK</strain>
    </source>
</reference>